<name>A0AA39FZA9_MICHY</name>
<evidence type="ECO:0000256" key="3">
    <source>
        <dbReference type="ARBA" id="ARBA00022606"/>
    </source>
</evidence>
<feature type="transmembrane region" description="Helical" evidence="10">
    <location>
        <begin position="191"/>
        <end position="212"/>
    </location>
</feature>
<dbReference type="Proteomes" id="UP001168972">
    <property type="component" value="Unassembled WGS sequence"/>
</dbReference>
<comment type="caution">
    <text evidence="11">The sequence shown here is derived from an EMBL/GenBank/DDBJ whole genome shotgun (WGS) entry which is preliminary data.</text>
</comment>
<dbReference type="Pfam" id="PF02949">
    <property type="entry name" value="7tm_6"/>
    <property type="match status" value="1"/>
</dbReference>
<feature type="transmembrane region" description="Helical" evidence="10">
    <location>
        <begin position="37"/>
        <end position="61"/>
    </location>
</feature>
<keyword evidence="3 10" id="KW-0716">Sensory transduction</keyword>
<keyword evidence="5 10" id="KW-0552">Olfaction</keyword>
<evidence type="ECO:0000256" key="7">
    <source>
        <dbReference type="ARBA" id="ARBA00023136"/>
    </source>
</evidence>
<proteinExistence type="inferred from homology"/>
<evidence type="ECO:0000256" key="5">
    <source>
        <dbReference type="ARBA" id="ARBA00022725"/>
    </source>
</evidence>
<protein>
    <recommendedName>
        <fullName evidence="10">Odorant receptor</fullName>
    </recommendedName>
</protein>
<comment type="subcellular location">
    <subcellularLocation>
        <location evidence="1 10">Cell membrane</location>
        <topology evidence="1 10">Multi-pass membrane protein</topology>
    </subcellularLocation>
</comment>
<evidence type="ECO:0000256" key="4">
    <source>
        <dbReference type="ARBA" id="ARBA00022692"/>
    </source>
</evidence>
<keyword evidence="6 10" id="KW-1133">Transmembrane helix</keyword>
<dbReference type="AlphaFoldDB" id="A0AA39FZA9"/>
<dbReference type="InterPro" id="IPR004117">
    <property type="entry name" value="7tm6_olfct_rcpt"/>
</dbReference>
<sequence>MADDPMIKYYIFRKSIENMLFIIGLYPPRATSKFYRFIPYFNMFVQAYTVFGILCFMQLHIDNLLEVVSVTGILISNSISIVKTSCILMNLDDLLKLLKTNDEYFNTVAKSSRSKDLLKNFSTFWYLSWVLLISCVSLFMCATFPPMMQYIIDNIRHINNHNYRLPIKVVYRWLPRYEGISYVIHWILQTYGAVSIFLMTCSIQSNFCMLVFQMISEFRHMSYLHTHFDELNDKDSTVRYCINKYIMLLKYRDLIQNIFGPIILQMFISNALQLCVSLFILSQLRADPINILFFTAFVITKISESCICAFAGSQLISESEDFKHTVYSINWHGNKRLTCWVLMSLNQRPMTLIACHYTTISLNILVSIVNTTISYYFLLQTLQSD</sequence>
<evidence type="ECO:0000313" key="11">
    <source>
        <dbReference type="EMBL" id="KAK0178453.1"/>
    </source>
</evidence>
<keyword evidence="4 10" id="KW-0812">Transmembrane</keyword>
<reference evidence="11" key="2">
    <citation type="submission" date="2023-03" db="EMBL/GenBank/DDBJ databases">
        <authorList>
            <person name="Inwood S.N."/>
            <person name="Skelly J.G."/>
            <person name="Guhlin J."/>
            <person name="Harrop T.W.R."/>
            <person name="Goldson S.G."/>
            <person name="Dearden P.K."/>
        </authorList>
    </citation>
    <scope>NUCLEOTIDE SEQUENCE</scope>
    <source>
        <strain evidence="11">Lincoln</strain>
        <tissue evidence="11">Whole body</tissue>
    </source>
</reference>
<comment type="similarity">
    <text evidence="10">Belongs to the insect chemoreceptor superfamily. Heteromeric odorant receptor channel (TC 1.A.69) family.</text>
</comment>
<dbReference type="PANTHER" id="PTHR21137">
    <property type="entry name" value="ODORANT RECEPTOR"/>
    <property type="match status" value="1"/>
</dbReference>
<feature type="transmembrane region" description="Helical" evidence="10">
    <location>
        <begin position="291"/>
        <end position="313"/>
    </location>
</feature>
<evidence type="ECO:0000313" key="12">
    <source>
        <dbReference type="Proteomes" id="UP001168972"/>
    </source>
</evidence>
<dbReference type="GO" id="GO:0005549">
    <property type="term" value="F:odorant binding"/>
    <property type="evidence" value="ECO:0007669"/>
    <property type="project" value="InterPro"/>
</dbReference>
<keyword evidence="2" id="KW-1003">Cell membrane</keyword>
<feature type="transmembrane region" description="Helical" evidence="10">
    <location>
        <begin position="352"/>
        <end position="378"/>
    </location>
</feature>
<accession>A0AA39FZA9</accession>
<keyword evidence="12" id="KW-1185">Reference proteome</keyword>
<evidence type="ECO:0000256" key="6">
    <source>
        <dbReference type="ARBA" id="ARBA00022989"/>
    </source>
</evidence>
<dbReference type="PANTHER" id="PTHR21137:SF35">
    <property type="entry name" value="ODORANT RECEPTOR 19A-RELATED"/>
    <property type="match status" value="1"/>
</dbReference>
<comment type="caution">
    <text evidence="10">Lacks conserved residue(s) required for the propagation of feature annotation.</text>
</comment>
<dbReference type="GO" id="GO:0005886">
    <property type="term" value="C:plasma membrane"/>
    <property type="evidence" value="ECO:0007669"/>
    <property type="project" value="UniProtKB-SubCell"/>
</dbReference>
<dbReference type="EMBL" id="JAQQBR010000004">
    <property type="protein sequence ID" value="KAK0178453.1"/>
    <property type="molecule type" value="Genomic_DNA"/>
</dbReference>
<evidence type="ECO:0000256" key="9">
    <source>
        <dbReference type="ARBA" id="ARBA00023224"/>
    </source>
</evidence>
<feature type="transmembrane region" description="Helical" evidence="10">
    <location>
        <begin position="123"/>
        <end position="145"/>
    </location>
</feature>
<keyword evidence="9 10" id="KW-0807">Transducer</keyword>
<evidence type="ECO:0000256" key="8">
    <source>
        <dbReference type="ARBA" id="ARBA00023170"/>
    </source>
</evidence>
<feature type="transmembrane region" description="Helical" evidence="10">
    <location>
        <begin position="254"/>
        <end position="279"/>
    </location>
</feature>
<keyword evidence="8 10" id="KW-0675">Receptor</keyword>
<evidence type="ECO:0000256" key="10">
    <source>
        <dbReference type="RuleBase" id="RU351113"/>
    </source>
</evidence>
<organism evidence="11 12">
    <name type="scientific">Microctonus hyperodae</name>
    <name type="common">Parasitoid wasp</name>
    <dbReference type="NCBI Taxonomy" id="165561"/>
    <lineage>
        <taxon>Eukaryota</taxon>
        <taxon>Metazoa</taxon>
        <taxon>Ecdysozoa</taxon>
        <taxon>Arthropoda</taxon>
        <taxon>Hexapoda</taxon>
        <taxon>Insecta</taxon>
        <taxon>Pterygota</taxon>
        <taxon>Neoptera</taxon>
        <taxon>Endopterygota</taxon>
        <taxon>Hymenoptera</taxon>
        <taxon>Apocrita</taxon>
        <taxon>Ichneumonoidea</taxon>
        <taxon>Braconidae</taxon>
        <taxon>Euphorinae</taxon>
        <taxon>Microctonus</taxon>
    </lineage>
</organism>
<reference evidence="11" key="1">
    <citation type="journal article" date="2023" name="bioRxiv">
        <title>Scaffold-level genome assemblies of two parasitoid biocontrol wasps reveal the parthenogenesis mechanism and an associated novel virus.</title>
        <authorList>
            <person name="Inwood S."/>
            <person name="Skelly J."/>
            <person name="Guhlin J."/>
            <person name="Harrop T."/>
            <person name="Goldson S."/>
            <person name="Dearden P."/>
        </authorList>
    </citation>
    <scope>NUCLEOTIDE SEQUENCE</scope>
    <source>
        <strain evidence="11">Lincoln</strain>
        <tissue evidence="11">Whole body</tissue>
    </source>
</reference>
<evidence type="ECO:0000256" key="1">
    <source>
        <dbReference type="ARBA" id="ARBA00004651"/>
    </source>
</evidence>
<dbReference type="GO" id="GO:0004984">
    <property type="term" value="F:olfactory receptor activity"/>
    <property type="evidence" value="ECO:0007669"/>
    <property type="project" value="InterPro"/>
</dbReference>
<dbReference type="GO" id="GO:0007165">
    <property type="term" value="P:signal transduction"/>
    <property type="evidence" value="ECO:0007669"/>
    <property type="project" value="UniProtKB-KW"/>
</dbReference>
<keyword evidence="7 10" id="KW-0472">Membrane</keyword>
<evidence type="ECO:0000256" key="2">
    <source>
        <dbReference type="ARBA" id="ARBA00022475"/>
    </source>
</evidence>
<gene>
    <name evidence="11" type="ORF">PV327_007344</name>
</gene>